<evidence type="ECO:0000256" key="6">
    <source>
        <dbReference type="HAMAP-Rule" id="MF_00073"/>
    </source>
</evidence>
<keyword evidence="9" id="KW-1185">Reference proteome</keyword>
<keyword evidence="4 6" id="KW-0805">Transcription regulation</keyword>
<feature type="domain" description="NusB/RsmB/TIM44" evidence="7">
    <location>
        <begin position="6"/>
        <end position="133"/>
    </location>
</feature>
<keyword evidence="2 6" id="KW-0889">Transcription antitermination</keyword>
<evidence type="ECO:0000256" key="2">
    <source>
        <dbReference type="ARBA" id="ARBA00022814"/>
    </source>
</evidence>
<proteinExistence type="inferred from homology"/>
<evidence type="ECO:0000313" key="9">
    <source>
        <dbReference type="Proteomes" id="UP001597453"/>
    </source>
</evidence>
<dbReference type="Gene3D" id="1.10.940.10">
    <property type="entry name" value="NusB-like"/>
    <property type="match status" value="1"/>
</dbReference>
<dbReference type="PANTHER" id="PTHR11078">
    <property type="entry name" value="N UTILIZATION SUBSTANCE PROTEIN B-RELATED"/>
    <property type="match status" value="1"/>
</dbReference>
<evidence type="ECO:0000256" key="1">
    <source>
        <dbReference type="ARBA" id="ARBA00005952"/>
    </source>
</evidence>
<dbReference type="HAMAP" id="MF_00073">
    <property type="entry name" value="NusB"/>
    <property type="match status" value="1"/>
</dbReference>
<evidence type="ECO:0000256" key="3">
    <source>
        <dbReference type="ARBA" id="ARBA00022884"/>
    </source>
</evidence>
<dbReference type="InterPro" id="IPR011605">
    <property type="entry name" value="NusB_fam"/>
</dbReference>
<comment type="function">
    <text evidence="6">Involved in transcription antitermination. Required for transcription of ribosomal RNA (rRNA) genes. Binds specifically to the boxA antiterminator sequence of the ribosomal RNA (rrn) operons.</text>
</comment>
<evidence type="ECO:0000256" key="4">
    <source>
        <dbReference type="ARBA" id="ARBA00023015"/>
    </source>
</evidence>
<keyword evidence="5 6" id="KW-0804">Transcription</keyword>
<dbReference type="EMBL" id="JBHUNF010000001">
    <property type="protein sequence ID" value="MFD2673848.1"/>
    <property type="molecule type" value="Genomic_DNA"/>
</dbReference>
<dbReference type="NCBIfam" id="TIGR01951">
    <property type="entry name" value="nusB"/>
    <property type="match status" value="1"/>
</dbReference>
<protein>
    <recommendedName>
        <fullName evidence="6">Transcription antitermination protein NusB</fullName>
    </recommendedName>
    <alternativeName>
        <fullName evidence="6">Antitermination factor NusB</fullName>
    </alternativeName>
</protein>
<comment type="caution">
    <text evidence="8">The sequence shown here is derived from an EMBL/GenBank/DDBJ whole genome shotgun (WGS) entry which is preliminary data.</text>
</comment>
<dbReference type="Proteomes" id="UP001597453">
    <property type="component" value="Unassembled WGS sequence"/>
</dbReference>
<dbReference type="InterPro" id="IPR006027">
    <property type="entry name" value="NusB_RsmB_TIM44"/>
</dbReference>
<gene>
    <name evidence="6 8" type="primary">nusB</name>
    <name evidence="8" type="ORF">ACFSUQ_00805</name>
</gene>
<evidence type="ECO:0000256" key="5">
    <source>
        <dbReference type="ARBA" id="ARBA00023163"/>
    </source>
</evidence>
<comment type="similarity">
    <text evidence="1 6">Belongs to the NusB family.</text>
</comment>
<evidence type="ECO:0000313" key="8">
    <source>
        <dbReference type="EMBL" id="MFD2673848.1"/>
    </source>
</evidence>
<reference evidence="9" key="1">
    <citation type="journal article" date="2019" name="Int. J. Syst. Evol. Microbiol.">
        <title>The Global Catalogue of Microorganisms (GCM) 10K type strain sequencing project: providing services to taxonomists for standard genome sequencing and annotation.</title>
        <authorList>
            <consortium name="The Broad Institute Genomics Platform"/>
            <consortium name="The Broad Institute Genome Sequencing Center for Infectious Disease"/>
            <person name="Wu L."/>
            <person name="Ma J."/>
        </authorList>
    </citation>
    <scope>NUCLEOTIDE SEQUENCE [LARGE SCALE GENOMIC DNA]</scope>
    <source>
        <strain evidence="9">TISTR 1511</strain>
    </source>
</reference>
<organism evidence="8 9">
    <name type="scientific">Gulosibacter bifidus</name>
    <dbReference type="NCBI Taxonomy" id="272239"/>
    <lineage>
        <taxon>Bacteria</taxon>
        <taxon>Bacillati</taxon>
        <taxon>Actinomycetota</taxon>
        <taxon>Actinomycetes</taxon>
        <taxon>Micrococcales</taxon>
        <taxon>Microbacteriaceae</taxon>
        <taxon>Gulosibacter</taxon>
    </lineage>
</organism>
<evidence type="ECO:0000259" key="7">
    <source>
        <dbReference type="Pfam" id="PF01029"/>
    </source>
</evidence>
<keyword evidence="3 6" id="KW-0694">RNA-binding</keyword>
<accession>A0ABW5RFI9</accession>
<dbReference type="InterPro" id="IPR035926">
    <property type="entry name" value="NusB-like_sf"/>
</dbReference>
<sequence length="148" mass="16624">MSARTKARKRAMDMLYNADVLQRPLEQVLSDEQARALNEPERAASWQYAREIITGIIDNGDIIDELISEQSHDWPLERMPNVDRAILRVGAWEIRFNDQVPNPVAIAEAIAAATEYSTDDSSRFINGVLGALADREADRPRSATETND</sequence>
<dbReference type="RefSeq" id="WP_066055166.1">
    <property type="nucleotide sequence ID" value="NZ_JBHUNF010000001.1"/>
</dbReference>
<dbReference type="Pfam" id="PF01029">
    <property type="entry name" value="NusB"/>
    <property type="match status" value="1"/>
</dbReference>
<dbReference type="SUPFAM" id="SSF48013">
    <property type="entry name" value="NusB-like"/>
    <property type="match status" value="1"/>
</dbReference>
<dbReference type="PANTHER" id="PTHR11078:SF3">
    <property type="entry name" value="ANTITERMINATION NUSB DOMAIN-CONTAINING PROTEIN"/>
    <property type="match status" value="1"/>
</dbReference>
<name>A0ABW5RFI9_9MICO</name>